<keyword evidence="1" id="KW-0812">Transmembrane</keyword>
<gene>
    <name evidence="2" type="ORF">DGD08_00155</name>
</gene>
<evidence type="ECO:0000313" key="3">
    <source>
        <dbReference type="Proteomes" id="UP000264071"/>
    </source>
</evidence>
<dbReference type="Proteomes" id="UP000264071">
    <property type="component" value="Unassembled WGS sequence"/>
</dbReference>
<accession>A0A3D4V3A5</accession>
<reference evidence="2 3" key="1">
    <citation type="journal article" date="2018" name="Nat. Biotechnol.">
        <title>A standardized bacterial taxonomy based on genome phylogeny substantially revises the tree of life.</title>
        <authorList>
            <person name="Parks D.H."/>
            <person name="Chuvochina M."/>
            <person name="Waite D.W."/>
            <person name="Rinke C."/>
            <person name="Skarshewski A."/>
            <person name="Chaumeil P.A."/>
            <person name="Hugenholtz P."/>
        </authorList>
    </citation>
    <scope>NUCLEOTIDE SEQUENCE [LARGE SCALE GENOMIC DNA]</scope>
    <source>
        <strain evidence="2">UBA8844</strain>
    </source>
</reference>
<dbReference type="AlphaFoldDB" id="A0A3D4V3A5"/>
<proteinExistence type="predicted"/>
<sequence>MSPDRLTRARWLAARTRNAARHGLLIAAVSCLTTLVAILTFVLVPRQVDRALALALGALPAPRDTQALLLARDTVTVRQRMLELRADSLRRQSAISSPSVTGGDSAAAVITASPSGMPAVSDGDLAVLQQAIARARQAPLVESYRTLVTETVLQQDTRARATLDSIEQVHREREAYAALGGPDARYAALTAQLTRLGERLLTIGNGRLRVASGSPGVGDSTTDTQGVNTERRTAVIDSALDADIRRTIEMGRQADSALNAARLFNRDVASARDVVRNREKLTIPPVAALLASLVLGISVGFSTALAREVRRPKVGDAQELERLTGARVIVHQEQARTPIATGMVPGVSEQMRTRGGQDRTGSDAWPLLHLTLTNIGDVSREVEVLSDQPIVAAAVAIHLAAIAASESRETVLVDLAERGSALRALLPALALQRADATAAMHWDTTRALSLGGETAVDLVRARSAPPVHRQREITARASAQAGAAGDVSVDATLDARGELVSILARYDFAVLVADRQRRSPAPDVTDVVLVARLGATPLAWIGQAQRHVVEQGRRVRAVIMWTGALPLVG</sequence>
<name>A0A3D4V3A5_9BACT</name>
<evidence type="ECO:0000256" key="1">
    <source>
        <dbReference type="SAM" id="Phobius"/>
    </source>
</evidence>
<organism evidence="2 3">
    <name type="scientific">Gemmatimonas aurantiaca</name>
    <dbReference type="NCBI Taxonomy" id="173480"/>
    <lineage>
        <taxon>Bacteria</taxon>
        <taxon>Pseudomonadati</taxon>
        <taxon>Gemmatimonadota</taxon>
        <taxon>Gemmatimonadia</taxon>
        <taxon>Gemmatimonadales</taxon>
        <taxon>Gemmatimonadaceae</taxon>
        <taxon>Gemmatimonas</taxon>
    </lineage>
</organism>
<comment type="caution">
    <text evidence="2">The sequence shown here is derived from an EMBL/GenBank/DDBJ whole genome shotgun (WGS) entry which is preliminary data.</text>
</comment>
<keyword evidence="1" id="KW-0472">Membrane</keyword>
<feature type="transmembrane region" description="Helical" evidence="1">
    <location>
        <begin position="24"/>
        <end position="44"/>
    </location>
</feature>
<keyword evidence="1" id="KW-1133">Transmembrane helix</keyword>
<protein>
    <submittedName>
        <fullName evidence="2">Uncharacterized protein</fullName>
    </submittedName>
</protein>
<dbReference type="EMBL" id="DPIY01000001">
    <property type="protein sequence ID" value="HCT55600.1"/>
    <property type="molecule type" value="Genomic_DNA"/>
</dbReference>
<evidence type="ECO:0000313" key="2">
    <source>
        <dbReference type="EMBL" id="HCT55600.1"/>
    </source>
</evidence>